<dbReference type="SUPFAM" id="SSF54975">
    <property type="entry name" value="Acylphosphatase/BLUF domain-like"/>
    <property type="match status" value="1"/>
</dbReference>
<reference evidence="8 9" key="1">
    <citation type="submission" date="2015-09" db="EMBL/GenBank/DDBJ databases">
        <authorList>
            <consortium name="Pathogen Informatics"/>
        </authorList>
    </citation>
    <scope>NUCLEOTIDE SEQUENCE [LARGE SCALE GENOMIC DNA]</scope>
    <source>
        <strain evidence="8 9">2789STDY5608823</strain>
    </source>
</reference>
<name>A0A174E8L0_9ACTN</name>
<feature type="domain" description="Acylphosphatase-like" evidence="7">
    <location>
        <begin position="47"/>
        <end position="136"/>
    </location>
</feature>
<evidence type="ECO:0000256" key="6">
    <source>
        <dbReference type="RuleBase" id="RU004168"/>
    </source>
</evidence>
<evidence type="ECO:0000256" key="2">
    <source>
        <dbReference type="ARBA" id="ARBA00012150"/>
    </source>
</evidence>
<dbReference type="EC" id="3.6.1.7" evidence="2 5"/>
<evidence type="ECO:0000256" key="4">
    <source>
        <dbReference type="ARBA" id="ARBA00047645"/>
    </source>
</evidence>
<dbReference type="PANTHER" id="PTHR47268:SF4">
    <property type="entry name" value="ACYLPHOSPHATASE"/>
    <property type="match status" value="1"/>
</dbReference>
<dbReference type="Proteomes" id="UP000095468">
    <property type="component" value="Unassembled WGS sequence"/>
</dbReference>
<dbReference type="PANTHER" id="PTHR47268">
    <property type="entry name" value="ACYLPHOSPHATASE"/>
    <property type="match status" value="1"/>
</dbReference>
<accession>A0A174E8L0</accession>
<evidence type="ECO:0000259" key="7">
    <source>
        <dbReference type="PROSITE" id="PS51160"/>
    </source>
</evidence>
<comment type="similarity">
    <text evidence="1 6">Belongs to the acylphosphatase family.</text>
</comment>
<organism evidence="8 9">
    <name type="scientific">Collinsella aerofaciens</name>
    <dbReference type="NCBI Taxonomy" id="74426"/>
    <lineage>
        <taxon>Bacteria</taxon>
        <taxon>Bacillati</taxon>
        <taxon>Actinomycetota</taxon>
        <taxon>Coriobacteriia</taxon>
        <taxon>Coriobacteriales</taxon>
        <taxon>Coriobacteriaceae</taxon>
        <taxon>Collinsella</taxon>
    </lineage>
</organism>
<evidence type="ECO:0000256" key="1">
    <source>
        <dbReference type="ARBA" id="ARBA00005614"/>
    </source>
</evidence>
<feature type="active site" evidence="5">
    <location>
        <position position="62"/>
    </location>
</feature>
<evidence type="ECO:0000256" key="5">
    <source>
        <dbReference type="PROSITE-ProRule" id="PRU00520"/>
    </source>
</evidence>
<evidence type="ECO:0000313" key="9">
    <source>
        <dbReference type="Proteomes" id="UP000095468"/>
    </source>
</evidence>
<dbReference type="InterPro" id="IPR036046">
    <property type="entry name" value="Acylphosphatase-like_dom_sf"/>
</dbReference>
<keyword evidence="5 8" id="KW-0378">Hydrolase</keyword>
<dbReference type="PROSITE" id="PS00151">
    <property type="entry name" value="ACYLPHOSPHATASE_2"/>
    <property type="match status" value="1"/>
</dbReference>
<dbReference type="Gene3D" id="3.30.70.100">
    <property type="match status" value="1"/>
</dbReference>
<evidence type="ECO:0000256" key="3">
    <source>
        <dbReference type="ARBA" id="ARBA00015991"/>
    </source>
</evidence>
<dbReference type="InterPro" id="IPR001792">
    <property type="entry name" value="Acylphosphatase-like_dom"/>
</dbReference>
<feature type="active site" evidence="5">
    <location>
        <position position="80"/>
    </location>
</feature>
<comment type="catalytic activity">
    <reaction evidence="4 5">
        <text>an acyl phosphate + H2O = a carboxylate + phosphate + H(+)</text>
        <dbReference type="Rhea" id="RHEA:14965"/>
        <dbReference type="ChEBI" id="CHEBI:15377"/>
        <dbReference type="ChEBI" id="CHEBI:15378"/>
        <dbReference type="ChEBI" id="CHEBI:29067"/>
        <dbReference type="ChEBI" id="CHEBI:43474"/>
        <dbReference type="ChEBI" id="CHEBI:59918"/>
        <dbReference type="EC" id="3.6.1.7"/>
    </reaction>
</comment>
<dbReference type="PROSITE" id="PS51160">
    <property type="entry name" value="ACYLPHOSPHATASE_3"/>
    <property type="match status" value="1"/>
</dbReference>
<dbReference type="InterPro" id="IPR020456">
    <property type="entry name" value="Acylphosphatase"/>
</dbReference>
<dbReference type="AlphaFoldDB" id="A0A174E8L0"/>
<sequence>MSFFDTFFSSVAGGSREPQKLSGVELELRRRLTVLASDEATQDAPQRYFLRWEGQVQGVGFRFTNTNLAQARSLTGWVRNMEDGSVEMELQGTPANIVSLLEALHASYERMGTRFRLVDAQARTPLANEDGFSPRY</sequence>
<evidence type="ECO:0000313" key="8">
    <source>
        <dbReference type="EMBL" id="CUO34192.1"/>
    </source>
</evidence>
<gene>
    <name evidence="8" type="primary">acyP</name>
    <name evidence="8" type="ORF">ERS852381_01408</name>
</gene>
<dbReference type="GO" id="GO:0003998">
    <property type="term" value="F:acylphosphatase activity"/>
    <property type="evidence" value="ECO:0007669"/>
    <property type="project" value="UniProtKB-EC"/>
</dbReference>
<dbReference type="InterPro" id="IPR017968">
    <property type="entry name" value="Acylphosphatase_CS"/>
</dbReference>
<dbReference type="EMBL" id="CYYP01000012">
    <property type="protein sequence ID" value="CUO34192.1"/>
    <property type="molecule type" value="Genomic_DNA"/>
</dbReference>
<dbReference type="Pfam" id="PF00708">
    <property type="entry name" value="Acylphosphatase"/>
    <property type="match status" value="1"/>
</dbReference>
<dbReference type="RefSeq" id="WP_055286910.1">
    <property type="nucleotide sequence ID" value="NZ_CYYP01000012.1"/>
</dbReference>
<protein>
    <recommendedName>
        <fullName evidence="3 5">acylphosphatase</fullName>
        <ecNumber evidence="2 5">3.6.1.7</ecNumber>
    </recommendedName>
</protein>
<proteinExistence type="inferred from homology"/>